<keyword evidence="1" id="KW-0175">Coiled coil</keyword>
<sequence>MLVQKCIPLWIHDTDLDEIQALREEIGCLRLENLARRHSASIGLHSSASSLSCPTSPCFSGSFSSSHSPVRPNHEPIELEESGTQDIQIIEQEIVNIDENIEEICKDKAFQEIDHSDCQEQPSHVLHDRSSDYHKHSHSCSHHQSNRKSRPQNRRKSNIPTALTTPSMSYERRVRSIADCGANITSMGRSLGGGLSLDHQLSEASSARLLRLEVENHRLAEELTTVRHSAGLAALAVKEAAEAEERLNEVKRDNALLLKKVS</sequence>
<feature type="compositionally biased region" description="Basic and acidic residues" evidence="2">
    <location>
        <begin position="125"/>
        <end position="134"/>
    </location>
</feature>
<proteinExistence type="predicted"/>
<feature type="compositionally biased region" description="Polar residues" evidence="2">
    <location>
        <begin position="158"/>
        <end position="168"/>
    </location>
</feature>
<name>A0A448WKL7_9PLAT</name>
<accession>A0A448WKL7</accession>
<feature type="compositionally biased region" description="Basic residues" evidence="2">
    <location>
        <begin position="135"/>
        <end position="157"/>
    </location>
</feature>
<evidence type="ECO:0000256" key="2">
    <source>
        <dbReference type="SAM" id="MobiDB-lite"/>
    </source>
</evidence>
<protein>
    <submittedName>
        <fullName evidence="3">Uncharacterized protein</fullName>
    </submittedName>
</protein>
<feature type="region of interest" description="Disordered" evidence="2">
    <location>
        <begin position="116"/>
        <end position="168"/>
    </location>
</feature>
<evidence type="ECO:0000256" key="1">
    <source>
        <dbReference type="SAM" id="Coils"/>
    </source>
</evidence>
<organism evidence="3 4">
    <name type="scientific">Protopolystoma xenopodis</name>
    <dbReference type="NCBI Taxonomy" id="117903"/>
    <lineage>
        <taxon>Eukaryota</taxon>
        <taxon>Metazoa</taxon>
        <taxon>Spiralia</taxon>
        <taxon>Lophotrochozoa</taxon>
        <taxon>Platyhelminthes</taxon>
        <taxon>Monogenea</taxon>
        <taxon>Polyopisthocotylea</taxon>
        <taxon>Polystomatidea</taxon>
        <taxon>Polystomatidae</taxon>
        <taxon>Protopolystoma</taxon>
    </lineage>
</organism>
<dbReference type="Proteomes" id="UP000784294">
    <property type="component" value="Unassembled WGS sequence"/>
</dbReference>
<reference evidence="3" key="1">
    <citation type="submission" date="2018-11" db="EMBL/GenBank/DDBJ databases">
        <authorList>
            <consortium name="Pathogen Informatics"/>
        </authorList>
    </citation>
    <scope>NUCLEOTIDE SEQUENCE</scope>
</reference>
<feature type="coiled-coil region" evidence="1">
    <location>
        <begin position="233"/>
        <end position="260"/>
    </location>
</feature>
<dbReference type="AlphaFoldDB" id="A0A448WKL7"/>
<keyword evidence="4" id="KW-1185">Reference proteome</keyword>
<evidence type="ECO:0000313" key="3">
    <source>
        <dbReference type="EMBL" id="VEL14060.1"/>
    </source>
</evidence>
<evidence type="ECO:0000313" key="4">
    <source>
        <dbReference type="Proteomes" id="UP000784294"/>
    </source>
</evidence>
<gene>
    <name evidence="3" type="ORF">PXEA_LOCUS7500</name>
</gene>
<dbReference type="EMBL" id="CAAALY010019870">
    <property type="protein sequence ID" value="VEL14060.1"/>
    <property type="molecule type" value="Genomic_DNA"/>
</dbReference>
<comment type="caution">
    <text evidence="3">The sequence shown here is derived from an EMBL/GenBank/DDBJ whole genome shotgun (WGS) entry which is preliminary data.</text>
</comment>